<dbReference type="PANTHER" id="PTHR13568">
    <property type="entry name" value="FAM11A, B PROTEIN"/>
    <property type="match status" value="1"/>
</dbReference>
<evidence type="ECO:0000256" key="1">
    <source>
        <dbReference type="SAM" id="Phobius"/>
    </source>
</evidence>
<reference evidence="2" key="1">
    <citation type="submission" date="2020-04" db="EMBL/GenBank/DDBJ databases">
        <authorList>
            <person name="Neveu A P."/>
        </authorList>
    </citation>
    <scope>NUCLEOTIDE SEQUENCE</scope>
    <source>
        <tissue evidence="2">Whole embryo</tissue>
    </source>
</reference>
<evidence type="ECO:0000313" key="2">
    <source>
        <dbReference type="EMBL" id="CAB3267067.1"/>
    </source>
</evidence>
<dbReference type="InterPro" id="IPR019396">
    <property type="entry name" value="TM_Fragile-X-F-assoc"/>
</dbReference>
<feature type="transmembrane region" description="Helical" evidence="1">
    <location>
        <begin position="112"/>
        <end position="132"/>
    </location>
</feature>
<feature type="transmembrane region" description="Helical" evidence="1">
    <location>
        <begin position="12"/>
        <end position="33"/>
    </location>
</feature>
<keyword evidence="1 2" id="KW-0812">Transmembrane</keyword>
<name>A0A6F9DUE4_9ASCI</name>
<proteinExistence type="evidence at transcript level"/>
<dbReference type="EMBL" id="LR791205">
    <property type="protein sequence ID" value="CAB3267067.1"/>
    <property type="molecule type" value="mRNA"/>
</dbReference>
<dbReference type="GO" id="GO:0006874">
    <property type="term" value="P:intracellular calcium ion homeostasis"/>
    <property type="evidence" value="ECO:0007669"/>
    <property type="project" value="TreeGrafter"/>
</dbReference>
<keyword evidence="1" id="KW-1133">Transmembrane helix</keyword>
<keyword evidence="1" id="KW-0472">Membrane</keyword>
<dbReference type="PANTHER" id="PTHR13568:SF9">
    <property type="entry name" value="TRANSMEMBRANE PROTEIN 203"/>
    <property type="match status" value="1"/>
</dbReference>
<accession>A0A6F9DUE4</accession>
<organism evidence="2">
    <name type="scientific">Phallusia mammillata</name>
    <dbReference type="NCBI Taxonomy" id="59560"/>
    <lineage>
        <taxon>Eukaryota</taxon>
        <taxon>Metazoa</taxon>
        <taxon>Chordata</taxon>
        <taxon>Tunicata</taxon>
        <taxon>Ascidiacea</taxon>
        <taxon>Phlebobranchia</taxon>
        <taxon>Ascidiidae</taxon>
        <taxon>Phallusia</taxon>
    </lineage>
</organism>
<feature type="transmembrane region" description="Helical" evidence="1">
    <location>
        <begin position="45"/>
        <end position="71"/>
    </location>
</feature>
<dbReference type="AlphaFoldDB" id="A0A6F9DUE4"/>
<dbReference type="GO" id="GO:0005783">
    <property type="term" value="C:endoplasmic reticulum"/>
    <property type="evidence" value="ECO:0007669"/>
    <property type="project" value="TreeGrafter"/>
</dbReference>
<gene>
    <name evidence="2" type="primary">Tmem203</name>
</gene>
<sequence length="135" mass="15435">MLYDNRELLKLVGFSVFELWMQTLAVIIFTIFLTLKVEEAIDWSWWSIFIPLFTADGCSLYFSTIVFIRAIAAGDKTNAYRRALWVASCLALLFLFKMLLCQGLERNPSSAQASLILAPVFTIWALVLIRACRKT</sequence>
<protein>
    <submittedName>
        <fullName evidence="2">Transmembrane protein 203-like</fullName>
    </submittedName>
</protein>
<dbReference type="Pfam" id="PF10269">
    <property type="entry name" value="Tmemb_185A"/>
    <property type="match status" value="1"/>
</dbReference>
<feature type="transmembrane region" description="Helical" evidence="1">
    <location>
        <begin position="83"/>
        <end position="100"/>
    </location>
</feature>